<dbReference type="Proteomes" id="UP001630303">
    <property type="component" value="Unassembled WGS sequence"/>
</dbReference>
<accession>A0ABW9GK97</accession>
<protein>
    <submittedName>
        <fullName evidence="1">Uncharacterized protein</fullName>
    </submittedName>
</protein>
<name>A0ABW9GK97_9MICO</name>
<comment type="caution">
    <text evidence="1">The sequence shown here is derived from an EMBL/GenBank/DDBJ whole genome shotgun (WGS) entry which is preliminary data.</text>
</comment>
<dbReference type="EMBL" id="JAROCE010000002">
    <property type="protein sequence ID" value="MFM2720473.1"/>
    <property type="molecule type" value="Genomic_DNA"/>
</dbReference>
<reference evidence="1 2" key="1">
    <citation type="submission" date="2023-03" db="EMBL/GenBank/DDBJ databases">
        <title>MT1 and MT2 Draft Genomes of Novel Species.</title>
        <authorList>
            <person name="Venkateswaran K."/>
        </authorList>
    </citation>
    <scope>NUCLEOTIDE SEQUENCE [LARGE SCALE GENOMIC DNA]</scope>
    <source>
        <strain evidence="1 2">IF8SW-P5</strain>
    </source>
</reference>
<keyword evidence="2" id="KW-1185">Reference proteome</keyword>
<proteinExistence type="predicted"/>
<organism evidence="1 2">
    <name type="scientific">Microbacterium mcarthurae</name>
    <dbReference type="NCBI Taxonomy" id="3035918"/>
    <lineage>
        <taxon>Bacteria</taxon>
        <taxon>Bacillati</taxon>
        <taxon>Actinomycetota</taxon>
        <taxon>Actinomycetes</taxon>
        <taxon>Micrococcales</taxon>
        <taxon>Microbacteriaceae</taxon>
        <taxon>Microbacterium</taxon>
    </lineage>
</organism>
<dbReference type="RefSeq" id="WP_408905437.1">
    <property type="nucleotide sequence ID" value="NZ_JAROCE010000002.1"/>
</dbReference>
<sequence length="78" mass="8869">MADDFDSRIRRALDAACMDEIDDIRAYALLGSEFEWSSDTDRLLAPILVALIQVAQSAADAQGLTRREFVMRIRQKYC</sequence>
<evidence type="ECO:0000313" key="2">
    <source>
        <dbReference type="Proteomes" id="UP001630303"/>
    </source>
</evidence>
<gene>
    <name evidence="1" type="ORF">P5G46_08150</name>
</gene>
<evidence type="ECO:0000313" key="1">
    <source>
        <dbReference type="EMBL" id="MFM2720473.1"/>
    </source>
</evidence>